<protein>
    <submittedName>
        <fullName evidence="9">ABC transporter permease</fullName>
    </submittedName>
</protein>
<evidence type="ECO:0000256" key="1">
    <source>
        <dbReference type="ARBA" id="ARBA00004651"/>
    </source>
</evidence>
<evidence type="ECO:0000256" key="6">
    <source>
        <dbReference type="SAM" id="Phobius"/>
    </source>
</evidence>
<keyword evidence="5 6" id="KW-0472">Membrane</keyword>
<feature type="transmembrane region" description="Helical" evidence="6">
    <location>
        <begin position="379"/>
        <end position="407"/>
    </location>
</feature>
<comment type="subcellular location">
    <subcellularLocation>
        <location evidence="1">Cell membrane</location>
        <topology evidence="1">Multi-pass membrane protein</topology>
    </subcellularLocation>
</comment>
<feature type="transmembrane region" description="Helical" evidence="6">
    <location>
        <begin position="758"/>
        <end position="778"/>
    </location>
</feature>
<dbReference type="Pfam" id="PF02687">
    <property type="entry name" value="FtsX"/>
    <property type="match status" value="2"/>
</dbReference>
<feature type="transmembrane region" description="Helical" evidence="6">
    <location>
        <begin position="428"/>
        <end position="448"/>
    </location>
</feature>
<evidence type="ECO:0000256" key="2">
    <source>
        <dbReference type="ARBA" id="ARBA00022475"/>
    </source>
</evidence>
<dbReference type="PANTHER" id="PTHR30572:SF18">
    <property type="entry name" value="ABC-TYPE MACROLIDE FAMILY EXPORT SYSTEM PERMEASE COMPONENT 2"/>
    <property type="match status" value="1"/>
</dbReference>
<feature type="domain" description="MacB-like periplasmic core" evidence="8">
    <location>
        <begin position="20"/>
        <end position="241"/>
    </location>
</feature>
<dbReference type="AlphaFoldDB" id="A0A081PHY1"/>
<dbReference type="GO" id="GO:0005886">
    <property type="term" value="C:plasma membrane"/>
    <property type="evidence" value="ECO:0007669"/>
    <property type="project" value="UniProtKB-SubCell"/>
</dbReference>
<dbReference type="InterPro" id="IPR025857">
    <property type="entry name" value="MacB_PCD"/>
</dbReference>
<feature type="transmembrane region" description="Helical" evidence="6">
    <location>
        <begin position="21"/>
        <end position="43"/>
    </location>
</feature>
<dbReference type="PANTHER" id="PTHR30572">
    <property type="entry name" value="MEMBRANE COMPONENT OF TRANSPORTER-RELATED"/>
    <property type="match status" value="1"/>
</dbReference>
<keyword evidence="10" id="KW-1185">Reference proteome</keyword>
<evidence type="ECO:0000256" key="5">
    <source>
        <dbReference type="ARBA" id="ARBA00023136"/>
    </source>
</evidence>
<organism evidence="9 10">
    <name type="scientific">Pedobacter antarcticus 4BY</name>
    <dbReference type="NCBI Taxonomy" id="1358423"/>
    <lineage>
        <taxon>Bacteria</taxon>
        <taxon>Pseudomonadati</taxon>
        <taxon>Bacteroidota</taxon>
        <taxon>Sphingobacteriia</taxon>
        <taxon>Sphingobacteriales</taxon>
        <taxon>Sphingobacteriaceae</taxon>
        <taxon>Pedobacter</taxon>
    </lineage>
</organism>
<dbReference type="Proteomes" id="UP000028007">
    <property type="component" value="Unassembled WGS sequence"/>
</dbReference>
<dbReference type="InterPro" id="IPR050250">
    <property type="entry name" value="Macrolide_Exporter_MacB"/>
</dbReference>
<sequence length="795" mass="89500">MFRLNLKIAWRHLWKNKTYTLINITGLSIGIAGCMLLFVFLNYQLSFDKGHKNGDRIYRFVTHWNYSGTEDYSKGIPLPLVQAVKDEISGLDKVTPVIGRGGIIYIKDESGKIVLKTRESVYYTDPEFFEIFDLPFNAGNQKLALSEPNTVILSENMAKKFYGSTDNAMGKSFLFGKINLLVTGVFKDIPKNSSLPLEIVISYETFNSKKFINWDGVNSAMECYVLLKKGLTPADLEAPIARFNKNHYQNQQILGNQENKLQSLADIHFNDKYGSFAESSITRKEIYGLSLIGLFLILTACINFINLATAQAVNRSKEVGVRKVMGSERKQLVIQFLTETFSITLIALLIACVITELSLPAMENLFKGKVELSLFSDPIIFLFMAVLVITISFLAGFYPAVVISNFNPVLAIKNKISINSNGLNLRKVLVIFQFSISIILIIGTLVIMKQMKYLREKPLGFNPDAVALVNLPSDSLSQLKYSSFKERLLKITGIENVSFCQGAPLSNDITTSDFSYDGKKNQDFELRNSKADENYIELFGLKLIAGKVFKKSDTINGCVVNETFLKKMNISDPEQAIGKELITNGYKMPITGVVKDYNDLSLQQNISPIAIYPQKGEYYTAAIKMNSLELMQSMKDIESLWNENYPNSIYNVNLLNDEMQNYYENERITGMIFNISTMVILSISFIGLFGLISFVAVQRTKEVAIRKVLGASTTELVNMLNSSFMTMVLIANVLAWPLAYLFVSHWLSGFAYRIQLNIWPFCFASLISVLITLLTISIKSYQTAKGNPVRALKYE</sequence>
<dbReference type="RefSeq" id="WP_037440155.1">
    <property type="nucleotide sequence ID" value="NZ_JNFF01000046.1"/>
</dbReference>
<evidence type="ECO:0000259" key="8">
    <source>
        <dbReference type="Pfam" id="PF12704"/>
    </source>
</evidence>
<dbReference type="PROSITE" id="PS51257">
    <property type="entry name" value="PROKAR_LIPOPROTEIN"/>
    <property type="match status" value="1"/>
</dbReference>
<reference evidence="9 10" key="1">
    <citation type="journal article" date="1992" name="Int. J. Syst. Bacteriol.">
        <title>Sphingobacterium antarcticus sp. nov. a Psychrotrophic Bacterium from the Soils of Schirmacher Oasis, Antarctica.</title>
        <authorList>
            <person name="Shivaji S."/>
            <person name="Ray M.K."/>
            <person name="Rao N.S."/>
            <person name="Saiserr L."/>
            <person name="Jagannadham M.V."/>
            <person name="Kumar G.S."/>
            <person name="Reddy G."/>
            <person name="Bhargava P.M."/>
        </authorList>
    </citation>
    <scope>NUCLEOTIDE SEQUENCE [LARGE SCALE GENOMIC DNA]</scope>
    <source>
        <strain evidence="9 10">4BY</strain>
    </source>
</reference>
<keyword evidence="2" id="KW-1003">Cell membrane</keyword>
<dbReference type="EMBL" id="JNFF01000046">
    <property type="protein sequence ID" value="KEQ30304.1"/>
    <property type="molecule type" value="Genomic_DNA"/>
</dbReference>
<evidence type="ECO:0000259" key="7">
    <source>
        <dbReference type="Pfam" id="PF02687"/>
    </source>
</evidence>
<feature type="transmembrane region" description="Helical" evidence="6">
    <location>
        <begin position="286"/>
        <end position="308"/>
    </location>
</feature>
<proteinExistence type="predicted"/>
<evidence type="ECO:0000313" key="9">
    <source>
        <dbReference type="EMBL" id="KEQ30304.1"/>
    </source>
</evidence>
<dbReference type="OrthoDB" id="1451596at2"/>
<accession>A0A081PHY1</accession>
<evidence type="ECO:0000256" key="3">
    <source>
        <dbReference type="ARBA" id="ARBA00022692"/>
    </source>
</evidence>
<comment type="caution">
    <text evidence="9">The sequence shown here is derived from an EMBL/GenBank/DDBJ whole genome shotgun (WGS) entry which is preliminary data.</text>
</comment>
<feature type="domain" description="ABC3 transporter permease C-terminal" evidence="7">
    <location>
        <begin position="291"/>
        <end position="408"/>
    </location>
</feature>
<evidence type="ECO:0000256" key="4">
    <source>
        <dbReference type="ARBA" id="ARBA00022989"/>
    </source>
</evidence>
<feature type="transmembrane region" description="Helical" evidence="6">
    <location>
        <begin position="332"/>
        <end position="359"/>
    </location>
</feature>
<dbReference type="Pfam" id="PF12704">
    <property type="entry name" value="MacB_PCD"/>
    <property type="match status" value="1"/>
</dbReference>
<name>A0A081PHY1_9SPHI</name>
<keyword evidence="4 6" id="KW-1133">Transmembrane helix</keyword>
<feature type="transmembrane region" description="Helical" evidence="6">
    <location>
        <begin position="718"/>
        <end position="738"/>
    </location>
</feature>
<evidence type="ECO:0000313" key="10">
    <source>
        <dbReference type="Proteomes" id="UP000028007"/>
    </source>
</evidence>
<keyword evidence="3 6" id="KW-0812">Transmembrane</keyword>
<gene>
    <name evidence="9" type="ORF">N180_10140</name>
</gene>
<feature type="transmembrane region" description="Helical" evidence="6">
    <location>
        <begin position="671"/>
        <end position="697"/>
    </location>
</feature>
<feature type="domain" description="ABC3 transporter permease C-terminal" evidence="7">
    <location>
        <begin position="677"/>
        <end position="788"/>
    </location>
</feature>
<dbReference type="InterPro" id="IPR003838">
    <property type="entry name" value="ABC3_permease_C"/>
</dbReference>
<dbReference type="GO" id="GO:0022857">
    <property type="term" value="F:transmembrane transporter activity"/>
    <property type="evidence" value="ECO:0007669"/>
    <property type="project" value="TreeGrafter"/>
</dbReference>
<dbReference type="eggNOG" id="COG0577">
    <property type="taxonomic scope" value="Bacteria"/>
</dbReference>